<evidence type="ECO:0000256" key="11">
    <source>
        <dbReference type="PIRSR" id="PIRSR002884-1"/>
    </source>
</evidence>
<feature type="compositionally biased region" description="Basic and acidic residues" evidence="12">
    <location>
        <begin position="222"/>
        <end position="241"/>
    </location>
</feature>
<comment type="similarity">
    <text evidence="2 10">Belongs to the CheZ family.</text>
</comment>
<gene>
    <name evidence="13" type="ordered locus">VV2462</name>
</gene>
<evidence type="ECO:0000256" key="1">
    <source>
        <dbReference type="ARBA" id="ARBA00004496"/>
    </source>
</evidence>
<keyword evidence="5 10" id="KW-0145">Chemotaxis</keyword>
<dbReference type="PANTHER" id="PTHR43693:SF1">
    <property type="entry name" value="PROTEIN PHOSPHATASE CHEZ"/>
    <property type="match status" value="1"/>
</dbReference>
<evidence type="ECO:0000256" key="3">
    <source>
        <dbReference type="ARBA" id="ARBA00018484"/>
    </source>
</evidence>
<keyword evidence="6 10" id="KW-0283">Flagellar rotation</keyword>
<dbReference type="AlphaFoldDB" id="Q7MIQ3"/>
<evidence type="ECO:0000256" key="4">
    <source>
        <dbReference type="ARBA" id="ARBA00022490"/>
    </source>
</evidence>
<evidence type="ECO:0000256" key="6">
    <source>
        <dbReference type="ARBA" id="ARBA00022779"/>
    </source>
</evidence>
<keyword evidence="8 10" id="KW-0904">Protein phosphatase</keyword>
<dbReference type="HOGENOM" id="CLU_080718_0_0_6"/>
<organism evidence="13 14">
    <name type="scientific">Vibrio vulnificus (strain YJ016)</name>
    <dbReference type="NCBI Taxonomy" id="196600"/>
    <lineage>
        <taxon>Bacteria</taxon>
        <taxon>Pseudomonadati</taxon>
        <taxon>Pseudomonadota</taxon>
        <taxon>Gammaproteobacteria</taxon>
        <taxon>Vibrionales</taxon>
        <taxon>Vibrionaceae</taxon>
        <taxon>Vibrio</taxon>
    </lineage>
</organism>
<dbReference type="GO" id="GO:0097588">
    <property type="term" value="P:archaeal or bacterial-type flagellum-dependent cell motility"/>
    <property type="evidence" value="ECO:0007669"/>
    <property type="project" value="UniProtKB-KW"/>
</dbReference>
<dbReference type="eggNOG" id="COG3143">
    <property type="taxonomic scope" value="Bacteria"/>
</dbReference>
<dbReference type="PIRSF" id="PIRSF002884">
    <property type="entry name" value="CheZ"/>
    <property type="match status" value="1"/>
</dbReference>
<evidence type="ECO:0000313" key="13">
    <source>
        <dbReference type="EMBL" id="BAC95226.1"/>
    </source>
</evidence>
<proteinExistence type="inferred from homology"/>
<name>Q7MIQ3_VIBVY</name>
<comment type="subcellular location">
    <subcellularLocation>
        <location evidence="1 10">Cytoplasm</location>
    </subcellularLocation>
</comment>
<evidence type="ECO:0000256" key="7">
    <source>
        <dbReference type="ARBA" id="ARBA00022801"/>
    </source>
</evidence>
<dbReference type="InterPro" id="IPR050992">
    <property type="entry name" value="CheZ_family_phosphatases"/>
</dbReference>
<dbReference type="GO" id="GO:0009288">
    <property type="term" value="C:bacterial-type flagellum"/>
    <property type="evidence" value="ECO:0007669"/>
    <property type="project" value="InterPro"/>
</dbReference>
<reference evidence="13 14" key="1">
    <citation type="journal article" date="2003" name="Genome Res.">
        <title>Comparative genome analysis of Vibrio vulnificus, a marine pathogen.</title>
        <authorList>
            <person name="Chen C.Y."/>
            <person name="Wu K.M."/>
            <person name="Chang Y.C."/>
            <person name="Chang C.H."/>
            <person name="Tsai H.C."/>
            <person name="Liao T.L."/>
            <person name="Liu Y.M."/>
            <person name="Chen H.J."/>
            <person name="Shen A.B."/>
            <person name="Li J.C."/>
            <person name="Su T.L."/>
            <person name="Shao C.P."/>
            <person name="Lee C.T."/>
            <person name="Hor L.I."/>
            <person name="Tsai S.F."/>
        </authorList>
    </citation>
    <scope>NUCLEOTIDE SEQUENCE [LARGE SCALE GENOMIC DNA]</scope>
    <source>
        <strain evidence="13 14">YJ016</strain>
    </source>
</reference>
<dbReference type="Proteomes" id="UP000002675">
    <property type="component" value="Chromosome I"/>
</dbReference>
<feature type="region of interest" description="Disordered" evidence="12">
    <location>
        <begin position="221"/>
        <end position="272"/>
    </location>
</feature>
<evidence type="ECO:0000256" key="5">
    <source>
        <dbReference type="ARBA" id="ARBA00022500"/>
    </source>
</evidence>
<dbReference type="EC" id="3.1.3.-" evidence="10"/>
<comment type="subunit">
    <text evidence="10">Homodimer.</text>
</comment>
<evidence type="ECO:0000256" key="2">
    <source>
        <dbReference type="ARBA" id="ARBA00005908"/>
    </source>
</evidence>
<evidence type="ECO:0000256" key="9">
    <source>
        <dbReference type="ARBA" id="ARBA00029599"/>
    </source>
</evidence>
<dbReference type="KEGG" id="vvy:VV2462"/>
<dbReference type="SUPFAM" id="SSF75708">
    <property type="entry name" value="Chemotaxis phosphatase CheZ"/>
    <property type="match status" value="1"/>
</dbReference>
<evidence type="ECO:0000256" key="10">
    <source>
        <dbReference type="PIRNR" id="PIRNR002884"/>
    </source>
</evidence>
<dbReference type="GO" id="GO:0005737">
    <property type="term" value="C:cytoplasm"/>
    <property type="evidence" value="ECO:0007669"/>
    <property type="project" value="UniProtKB-SubCell"/>
</dbReference>
<evidence type="ECO:0000256" key="8">
    <source>
        <dbReference type="ARBA" id="ARBA00022912"/>
    </source>
</evidence>
<dbReference type="GO" id="GO:0004721">
    <property type="term" value="F:phosphoprotein phosphatase activity"/>
    <property type="evidence" value="ECO:0007669"/>
    <property type="project" value="UniProtKB-KW"/>
</dbReference>
<comment type="function">
    <text evidence="10">Plays an important role in bacterial chemotaxis signal transduction pathway by accelerating the dephosphorylation of phosphorylated CheY (CheY-P).</text>
</comment>
<sequence>MQCQPLYWQLINAACFRSINEKGLFRMISLEQAKSLVELLEQGEQAAADELVASIYEEKGNPMLQEIGSLTRDLHTSLKNFSLDQRMTEITNDEIPDARDRLQYVIEKTELAANKTMDAVELCLPIADNLHECLLQVRPQWNELMHGRIELSEFKALCHRIEDLLVQVEGDSTELRGQLTEILMAQDFQDLTGQIIRRVITLVNEVEGRLVDILTVFAGNKPPKDKTQETQNLAEKEKSGSEPEGPILHPELREDAVASQDEVDDLLSSLGF</sequence>
<keyword evidence="4 10" id="KW-0963">Cytoplasm</keyword>
<dbReference type="InterPro" id="IPR007439">
    <property type="entry name" value="Chemotax_Pase_CheZ"/>
</dbReference>
<dbReference type="PANTHER" id="PTHR43693">
    <property type="entry name" value="PROTEIN PHOSPHATASE CHEZ"/>
    <property type="match status" value="1"/>
</dbReference>
<evidence type="ECO:0000256" key="12">
    <source>
        <dbReference type="SAM" id="MobiDB-lite"/>
    </source>
</evidence>
<dbReference type="GO" id="GO:0050920">
    <property type="term" value="P:regulation of chemotaxis"/>
    <property type="evidence" value="ECO:0007669"/>
    <property type="project" value="InterPro"/>
</dbReference>
<keyword evidence="7 10" id="KW-0378">Hydrolase</keyword>
<dbReference type="GO" id="GO:0006935">
    <property type="term" value="P:chemotaxis"/>
    <property type="evidence" value="ECO:0007669"/>
    <property type="project" value="UniProtKB-KW"/>
</dbReference>
<dbReference type="Pfam" id="PF04344">
    <property type="entry name" value="CheZ"/>
    <property type="match status" value="1"/>
</dbReference>
<dbReference type="EMBL" id="BA000037">
    <property type="protein sequence ID" value="BAC95226.1"/>
    <property type="molecule type" value="Genomic_DNA"/>
</dbReference>
<protein>
    <recommendedName>
        <fullName evidence="3 10">Protein phosphatase CheZ</fullName>
        <ecNumber evidence="10">3.1.3.-</ecNumber>
    </recommendedName>
    <alternativeName>
        <fullName evidence="9 10">Chemotaxis protein CheZ</fullName>
    </alternativeName>
</protein>
<evidence type="ECO:0000313" key="14">
    <source>
        <dbReference type="Proteomes" id="UP000002675"/>
    </source>
</evidence>
<accession>Q7MIQ3</accession>
<dbReference type="Gene3D" id="1.10.287.500">
    <property type="entry name" value="Helix hairpin bin"/>
    <property type="match status" value="1"/>
</dbReference>
<feature type="site" description="Enhances dephosphorylation of CheY-P" evidence="11">
    <location>
        <position position="194"/>
    </location>
</feature>
<dbReference type="STRING" id="672.VV93_v1c21650"/>